<accession>A0A4P9VT01</accession>
<dbReference type="GO" id="GO:0046081">
    <property type="term" value="P:dUTP catabolic process"/>
    <property type="evidence" value="ECO:0007669"/>
    <property type="project" value="TreeGrafter"/>
</dbReference>
<dbReference type="GO" id="GO:0046047">
    <property type="term" value="P:TTP catabolic process"/>
    <property type="evidence" value="ECO:0007669"/>
    <property type="project" value="TreeGrafter"/>
</dbReference>
<gene>
    <name evidence="6" type="ORF">B9G39_17345</name>
</gene>
<organism evidence="6 7">
    <name type="scientific">Zooshikella ganghwensis</name>
    <dbReference type="NCBI Taxonomy" id="202772"/>
    <lineage>
        <taxon>Bacteria</taxon>
        <taxon>Pseudomonadati</taxon>
        <taxon>Pseudomonadota</taxon>
        <taxon>Gammaproteobacteria</taxon>
        <taxon>Oceanospirillales</taxon>
        <taxon>Zooshikellaceae</taxon>
        <taxon>Zooshikella</taxon>
    </lineage>
</organism>
<dbReference type="NCBIfam" id="NF007113">
    <property type="entry name" value="PRK09562.1"/>
    <property type="match status" value="1"/>
</dbReference>
<keyword evidence="6" id="KW-0378">Hydrolase</keyword>
<dbReference type="Gene3D" id="1.10.287.1080">
    <property type="entry name" value="MazG-like"/>
    <property type="match status" value="2"/>
</dbReference>
<dbReference type="GO" id="GO:0006950">
    <property type="term" value="P:response to stress"/>
    <property type="evidence" value="ECO:0007669"/>
    <property type="project" value="UniProtKB-ARBA"/>
</dbReference>
<feature type="domain" description="NTP pyrophosphohydrolase MazG-like" evidence="5">
    <location>
        <begin position="29"/>
        <end position="102"/>
    </location>
</feature>
<dbReference type="GO" id="GO:0046061">
    <property type="term" value="P:dATP catabolic process"/>
    <property type="evidence" value="ECO:0007669"/>
    <property type="project" value="TreeGrafter"/>
</dbReference>
<dbReference type="Pfam" id="PF03819">
    <property type="entry name" value="MazG"/>
    <property type="match status" value="2"/>
</dbReference>
<evidence type="ECO:0000259" key="5">
    <source>
        <dbReference type="Pfam" id="PF03819"/>
    </source>
</evidence>
<dbReference type="PANTHER" id="PTHR30522:SF0">
    <property type="entry name" value="NUCLEOSIDE TRIPHOSPHATE PYROPHOSPHOHYDROLASE"/>
    <property type="match status" value="1"/>
</dbReference>
<dbReference type="SUPFAM" id="SSF101386">
    <property type="entry name" value="all-alpha NTP pyrophosphatases"/>
    <property type="match status" value="2"/>
</dbReference>
<protein>
    <recommendedName>
        <fullName evidence="4">Nucleoside triphosphate pyrophosphohydrolase</fullName>
        <ecNumber evidence="3">3.6.1.8</ecNumber>
    </recommendedName>
</protein>
<dbReference type="PANTHER" id="PTHR30522">
    <property type="entry name" value="NUCLEOSIDE TRIPHOSPHATE PYROPHOSPHOHYDROLASE"/>
    <property type="match status" value="1"/>
</dbReference>
<reference evidence="6 7" key="1">
    <citation type="submission" date="2017-04" db="EMBL/GenBank/DDBJ databases">
        <title>Draft genome sequence of Zooshikella ganghwensis VG4 isolated from Red Sea sediments.</title>
        <authorList>
            <person name="Rehman Z."/>
            <person name="Alam I."/>
            <person name="Kamau A."/>
            <person name="Bajic V."/>
            <person name="Leiknes T."/>
        </authorList>
    </citation>
    <scope>NUCLEOTIDE SEQUENCE [LARGE SCALE GENOMIC DNA]</scope>
    <source>
        <strain evidence="6 7">VG4</strain>
    </source>
</reference>
<comment type="caution">
    <text evidence="6">The sequence shown here is derived from an EMBL/GenBank/DDBJ whole genome shotgun (WGS) entry which is preliminary data.</text>
</comment>
<dbReference type="FunFam" id="1.10.287.1080:FF:000001">
    <property type="entry name" value="Nucleoside triphosphate pyrophosphohydrolase"/>
    <property type="match status" value="1"/>
</dbReference>
<dbReference type="GO" id="GO:0046076">
    <property type="term" value="P:dTTP catabolic process"/>
    <property type="evidence" value="ECO:0007669"/>
    <property type="project" value="TreeGrafter"/>
</dbReference>
<feature type="domain" description="NTP pyrophosphohydrolase MazG-like" evidence="5">
    <location>
        <begin position="175"/>
        <end position="237"/>
    </location>
</feature>
<evidence type="ECO:0000313" key="6">
    <source>
        <dbReference type="EMBL" id="RDH46783.1"/>
    </source>
</evidence>
<dbReference type="AlphaFoldDB" id="A0A4P9VT01"/>
<dbReference type="EMBL" id="NDXW01000001">
    <property type="protein sequence ID" value="RDH46783.1"/>
    <property type="molecule type" value="Genomic_DNA"/>
</dbReference>
<evidence type="ECO:0000256" key="4">
    <source>
        <dbReference type="ARBA" id="ARBA00074799"/>
    </source>
</evidence>
<comment type="catalytic activity">
    <reaction evidence="1">
        <text>ATP + H2O = AMP + diphosphate + H(+)</text>
        <dbReference type="Rhea" id="RHEA:14245"/>
        <dbReference type="ChEBI" id="CHEBI:15377"/>
        <dbReference type="ChEBI" id="CHEBI:15378"/>
        <dbReference type="ChEBI" id="CHEBI:30616"/>
        <dbReference type="ChEBI" id="CHEBI:33019"/>
        <dbReference type="ChEBI" id="CHEBI:456215"/>
        <dbReference type="EC" id="3.6.1.8"/>
    </reaction>
</comment>
<dbReference type="InterPro" id="IPR048011">
    <property type="entry name" value="NTP-PPase_MazG-like_C"/>
</dbReference>
<dbReference type="NCBIfam" id="TIGR00444">
    <property type="entry name" value="mazG"/>
    <property type="match status" value="1"/>
</dbReference>
<evidence type="ECO:0000313" key="7">
    <source>
        <dbReference type="Proteomes" id="UP000257039"/>
    </source>
</evidence>
<dbReference type="EC" id="3.6.1.8" evidence="3"/>
<comment type="similarity">
    <text evidence="2">Belongs to the nucleoside triphosphate pyrophosphohydrolase family.</text>
</comment>
<proteinExistence type="inferred from homology"/>
<sequence>MPHYTMDDLLYLMTQLRDPKTGCPWDIKQTFSTIVNYTIEEAYEVADAIEREDFQHLCDELGDLLFQVIFYAQMGEEKGYFDFAKIVNNLVAKLIRRHPHVFPSGELKVKKDETEQVNVSDLDVKASWEQIKKQERLQQNKTQLLADIPLSLPALKRAHKLQHRAAQVGFDWSDHKPVIDKIKEELKEVEQAIATGKEEHIQDEIGDLIFCCVNLARHLQVDAEQAVRQCNAKFTRRFHYIEEQLAANEQDCKSSSLVEMDYLWRQAKEKGL</sequence>
<dbReference type="Proteomes" id="UP000257039">
    <property type="component" value="Unassembled WGS sequence"/>
</dbReference>
<dbReference type="InterPro" id="IPR011551">
    <property type="entry name" value="NTP_PyrPHydrolase_MazG"/>
</dbReference>
<dbReference type="FunFam" id="1.10.287.1080:FF:000003">
    <property type="entry name" value="Nucleoside triphosphate pyrophosphohydrolase"/>
    <property type="match status" value="1"/>
</dbReference>
<dbReference type="GO" id="GO:0046052">
    <property type="term" value="P:UTP catabolic process"/>
    <property type="evidence" value="ECO:0007669"/>
    <property type="project" value="TreeGrafter"/>
</dbReference>
<evidence type="ECO:0000256" key="2">
    <source>
        <dbReference type="ARBA" id="ARBA00061115"/>
    </source>
</evidence>
<dbReference type="InterPro" id="IPR048015">
    <property type="entry name" value="NTP-PPase_MazG-like_N"/>
</dbReference>
<dbReference type="GO" id="GO:0047693">
    <property type="term" value="F:ATP diphosphatase activity"/>
    <property type="evidence" value="ECO:0007669"/>
    <property type="project" value="UniProtKB-EC"/>
</dbReference>
<keyword evidence="7" id="KW-1185">Reference proteome</keyword>
<dbReference type="InterPro" id="IPR004518">
    <property type="entry name" value="MazG-like_dom"/>
</dbReference>
<name>A0A4P9VT01_9GAMM</name>
<dbReference type="RefSeq" id="WP_094789449.1">
    <property type="nucleotide sequence ID" value="NZ_NDXW01000001.1"/>
</dbReference>
<evidence type="ECO:0000256" key="3">
    <source>
        <dbReference type="ARBA" id="ARBA00066372"/>
    </source>
</evidence>
<dbReference type="CDD" id="cd11529">
    <property type="entry name" value="NTP-PPase_MazG_Cterm"/>
    <property type="match status" value="1"/>
</dbReference>
<dbReference type="GO" id="GO:0006203">
    <property type="term" value="P:dGTP catabolic process"/>
    <property type="evidence" value="ECO:0007669"/>
    <property type="project" value="TreeGrafter"/>
</dbReference>
<dbReference type="CDD" id="cd11528">
    <property type="entry name" value="NTP-PPase_MazG_Nterm"/>
    <property type="match status" value="1"/>
</dbReference>
<evidence type="ECO:0000256" key="1">
    <source>
        <dbReference type="ARBA" id="ARBA00052141"/>
    </source>
</evidence>